<evidence type="ECO:0000313" key="6">
    <source>
        <dbReference type="Proteomes" id="UP001609376"/>
    </source>
</evidence>
<dbReference type="InterPro" id="IPR018060">
    <property type="entry name" value="HTH_AraC"/>
</dbReference>
<evidence type="ECO:0000256" key="2">
    <source>
        <dbReference type="ARBA" id="ARBA00023125"/>
    </source>
</evidence>
<accession>A0ABW7LKW6</accession>
<evidence type="ECO:0000256" key="3">
    <source>
        <dbReference type="ARBA" id="ARBA00023163"/>
    </source>
</evidence>
<dbReference type="PROSITE" id="PS01124">
    <property type="entry name" value="HTH_ARAC_FAMILY_2"/>
    <property type="match status" value="1"/>
</dbReference>
<dbReference type="SMART" id="SM00342">
    <property type="entry name" value="HTH_ARAC"/>
    <property type="match status" value="1"/>
</dbReference>
<dbReference type="EMBL" id="JBIMPR010000008">
    <property type="protein sequence ID" value="MFH5774969.1"/>
    <property type="molecule type" value="Genomic_DNA"/>
</dbReference>
<dbReference type="PANTHER" id="PTHR46796:SF6">
    <property type="entry name" value="ARAC SUBFAMILY"/>
    <property type="match status" value="1"/>
</dbReference>
<keyword evidence="1" id="KW-0805">Transcription regulation</keyword>
<feature type="domain" description="HTH araC/xylS-type" evidence="4">
    <location>
        <begin position="178"/>
        <end position="275"/>
    </location>
</feature>
<keyword evidence="3" id="KW-0804">Transcription</keyword>
<proteinExistence type="predicted"/>
<dbReference type="Proteomes" id="UP001609376">
    <property type="component" value="Unassembled WGS sequence"/>
</dbReference>
<dbReference type="PANTHER" id="PTHR46796">
    <property type="entry name" value="HTH-TYPE TRANSCRIPTIONAL ACTIVATOR RHAS-RELATED"/>
    <property type="match status" value="1"/>
</dbReference>
<dbReference type="Pfam" id="PF12833">
    <property type="entry name" value="HTH_18"/>
    <property type="match status" value="1"/>
</dbReference>
<dbReference type="InterPro" id="IPR009057">
    <property type="entry name" value="Homeodomain-like_sf"/>
</dbReference>
<dbReference type="InterPro" id="IPR020449">
    <property type="entry name" value="Tscrpt_reg_AraC-type_HTH"/>
</dbReference>
<dbReference type="RefSeq" id="WP_395134092.1">
    <property type="nucleotide sequence ID" value="NZ_JBIMPR010000008.1"/>
</dbReference>
<gene>
    <name evidence="5" type="ORF">ACHFJ0_12025</name>
</gene>
<keyword evidence="6" id="KW-1185">Reference proteome</keyword>
<evidence type="ECO:0000259" key="4">
    <source>
        <dbReference type="PROSITE" id="PS01124"/>
    </source>
</evidence>
<dbReference type="Gene3D" id="2.60.120.10">
    <property type="entry name" value="Jelly Rolls"/>
    <property type="match status" value="1"/>
</dbReference>
<dbReference type="PRINTS" id="PR00032">
    <property type="entry name" value="HTHARAC"/>
</dbReference>
<dbReference type="InterPro" id="IPR050204">
    <property type="entry name" value="AraC_XylS_family_regulators"/>
</dbReference>
<sequence>MRQSVHDFLGRSPTAHTIARLDLGAGCSVAVWENSHGRVRYDAPENHTFSLYLEGGTGTRRLDAGGISGRPGAVCVMPEGCGSEWEITAPFRFVHLYISDARLRGGFAATHDCDARLMDLHEATFAEDAGLASGLRQLSRAAEDDDPLLAESALATMIGGFARRKLPLRSGLSPHVLRRIDDWIEAHLDGVIHLEDMADLAGLSDFHFHRMFHLARGMTPHAWITERRVGRARHLLRGAMPIAHVAFACGFSSQSHLTRAFRKLAGRTPAEYRALARADM</sequence>
<dbReference type="InterPro" id="IPR014710">
    <property type="entry name" value="RmlC-like_jellyroll"/>
</dbReference>
<name>A0ABW7LKW6_9RHOB</name>
<comment type="caution">
    <text evidence="5">The sequence shown here is derived from an EMBL/GenBank/DDBJ whole genome shotgun (WGS) entry which is preliminary data.</text>
</comment>
<evidence type="ECO:0000313" key="5">
    <source>
        <dbReference type="EMBL" id="MFH5774969.1"/>
    </source>
</evidence>
<organism evidence="5 6">
    <name type="scientific">Paracoccus broussonetiae subsp. drimophilus</name>
    <dbReference type="NCBI Taxonomy" id="3373869"/>
    <lineage>
        <taxon>Bacteria</taxon>
        <taxon>Pseudomonadati</taxon>
        <taxon>Pseudomonadota</taxon>
        <taxon>Alphaproteobacteria</taxon>
        <taxon>Rhodobacterales</taxon>
        <taxon>Paracoccaceae</taxon>
        <taxon>Paracoccus</taxon>
        <taxon>Paracoccus broussonetiae</taxon>
    </lineage>
</organism>
<dbReference type="SUPFAM" id="SSF46689">
    <property type="entry name" value="Homeodomain-like"/>
    <property type="match status" value="2"/>
</dbReference>
<evidence type="ECO:0000256" key="1">
    <source>
        <dbReference type="ARBA" id="ARBA00023015"/>
    </source>
</evidence>
<protein>
    <submittedName>
        <fullName evidence="5">Helix-turn-helix domain-containing protein</fullName>
    </submittedName>
</protein>
<keyword evidence="2" id="KW-0238">DNA-binding</keyword>
<dbReference type="Gene3D" id="1.10.10.60">
    <property type="entry name" value="Homeodomain-like"/>
    <property type="match status" value="1"/>
</dbReference>
<reference evidence="5 6" key="1">
    <citation type="submission" date="2024-10" db="EMBL/GenBank/DDBJ databases">
        <title>Paracoccus drimophilus sp. nov., a novel bacterium from corn roots in Hunan.</title>
        <authorList>
            <person name="Li X."/>
        </authorList>
    </citation>
    <scope>NUCLEOTIDE SEQUENCE [LARGE SCALE GENOMIC DNA]</scope>
    <source>
        <strain evidence="5 6">NGMCC 1.201697</strain>
    </source>
</reference>